<dbReference type="AlphaFoldDB" id="A0A371FJM8"/>
<sequence length="350" mass="38501">MPGKEEEEFLKIIRHTLQEAHVAHDITTERFGTLVNNITSKGHLTFSDDEIPKEGKGHNQPLHISVKCGGYMIARVLIDNGSSLNVLPKVTLDKLTPMDAQLRASSIVVRAFDGSKREVMGEISLPFLIGPVLFNIDFQVMDIRPAYSCLLGRPWIHAAGAVPSSLHQQVKFISDHRIISILGEKELVITTPVPEEYIEGDEEALETSIQSLEVDNGREPGAMPPQANTALQIMIKGGYQPGKGLGPQLTGTPAPIQVSENPGRFGIGNEELDQPDTPGEGIDIEAEALEDIERDRNREKPRFEAPIEDLESVSLQKEIGGREVRIGKQIPAASRDKLIKLLEEYADIFA</sequence>
<proteinExistence type="predicted"/>
<protein>
    <recommendedName>
        <fullName evidence="2">G-patch domain-containing protein</fullName>
    </recommendedName>
</protein>
<dbReference type="OrthoDB" id="1736143at2759"/>
<gene>
    <name evidence="3" type="ORF">CR513_41266</name>
</gene>
<reference evidence="3" key="1">
    <citation type="submission" date="2018-05" db="EMBL/GenBank/DDBJ databases">
        <title>Draft genome of Mucuna pruriens seed.</title>
        <authorList>
            <person name="Nnadi N.E."/>
            <person name="Vos R."/>
            <person name="Hasami M.H."/>
            <person name="Devisetty U.K."/>
            <person name="Aguiy J.C."/>
        </authorList>
    </citation>
    <scope>NUCLEOTIDE SEQUENCE [LARGE SCALE GENOMIC DNA]</scope>
    <source>
        <strain evidence="3">JCA_2017</strain>
    </source>
</reference>
<dbReference type="PROSITE" id="PS50088">
    <property type="entry name" value="ANK_REPEAT"/>
    <property type="match status" value="1"/>
</dbReference>
<organism evidence="3 4">
    <name type="scientific">Mucuna pruriens</name>
    <name type="common">Velvet bean</name>
    <name type="synonym">Dolichos pruriens</name>
    <dbReference type="NCBI Taxonomy" id="157652"/>
    <lineage>
        <taxon>Eukaryota</taxon>
        <taxon>Viridiplantae</taxon>
        <taxon>Streptophyta</taxon>
        <taxon>Embryophyta</taxon>
        <taxon>Tracheophyta</taxon>
        <taxon>Spermatophyta</taxon>
        <taxon>Magnoliopsida</taxon>
        <taxon>eudicotyledons</taxon>
        <taxon>Gunneridae</taxon>
        <taxon>Pentapetalae</taxon>
        <taxon>rosids</taxon>
        <taxon>fabids</taxon>
        <taxon>Fabales</taxon>
        <taxon>Fabaceae</taxon>
        <taxon>Papilionoideae</taxon>
        <taxon>50 kb inversion clade</taxon>
        <taxon>NPAAA clade</taxon>
        <taxon>indigoferoid/millettioid clade</taxon>
        <taxon>Phaseoleae</taxon>
        <taxon>Mucuna</taxon>
    </lineage>
</organism>
<dbReference type="InterPro" id="IPR002110">
    <property type="entry name" value="Ankyrin_rpt"/>
</dbReference>
<keyword evidence="1" id="KW-0040">ANK repeat</keyword>
<dbReference type="EMBL" id="QJKJ01008861">
    <property type="protein sequence ID" value="RDX78461.1"/>
    <property type="molecule type" value="Genomic_DNA"/>
</dbReference>
<accession>A0A371FJM8</accession>
<dbReference type="GO" id="GO:0003676">
    <property type="term" value="F:nucleic acid binding"/>
    <property type="evidence" value="ECO:0007669"/>
    <property type="project" value="InterPro"/>
</dbReference>
<dbReference type="PANTHER" id="PTHR32108">
    <property type="entry name" value="DNA-DIRECTED RNA POLYMERASE SUBUNIT ALPHA"/>
    <property type="match status" value="1"/>
</dbReference>
<evidence type="ECO:0000313" key="4">
    <source>
        <dbReference type="Proteomes" id="UP000257109"/>
    </source>
</evidence>
<feature type="domain" description="G-patch" evidence="2">
    <location>
        <begin position="226"/>
        <end position="272"/>
    </location>
</feature>
<dbReference type="PROSITE" id="PS50174">
    <property type="entry name" value="G_PATCH"/>
    <property type="match status" value="1"/>
</dbReference>
<evidence type="ECO:0000259" key="2">
    <source>
        <dbReference type="PROSITE" id="PS50174"/>
    </source>
</evidence>
<comment type="caution">
    <text evidence="3">The sequence shown here is derived from an EMBL/GenBank/DDBJ whole genome shotgun (WGS) entry which is preliminary data.</text>
</comment>
<dbReference type="InterPro" id="IPR000467">
    <property type="entry name" value="G_patch_dom"/>
</dbReference>
<dbReference type="InterPro" id="IPR021109">
    <property type="entry name" value="Peptidase_aspartic_dom_sf"/>
</dbReference>
<evidence type="ECO:0000313" key="3">
    <source>
        <dbReference type="EMBL" id="RDX78461.1"/>
    </source>
</evidence>
<name>A0A371FJM8_MUCPR</name>
<feature type="non-terminal residue" evidence="3">
    <location>
        <position position="1"/>
    </location>
</feature>
<dbReference type="Gene3D" id="2.40.70.10">
    <property type="entry name" value="Acid Proteases"/>
    <property type="match status" value="1"/>
</dbReference>
<dbReference type="CDD" id="cd00303">
    <property type="entry name" value="retropepsin_like"/>
    <property type="match status" value="1"/>
</dbReference>
<dbReference type="PANTHER" id="PTHR32108:SF9">
    <property type="entry name" value="REVERSE TRANSCRIPTASE RNASE H-LIKE DOMAIN-CONTAINING PROTEIN"/>
    <property type="match status" value="1"/>
</dbReference>
<dbReference type="Pfam" id="PF01585">
    <property type="entry name" value="G-patch"/>
    <property type="match status" value="1"/>
</dbReference>
<evidence type="ECO:0000256" key="1">
    <source>
        <dbReference type="PROSITE-ProRule" id="PRU00023"/>
    </source>
</evidence>
<feature type="repeat" description="ANK" evidence="1">
    <location>
        <begin position="57"/>
        <end position="89"/>
    </location>
</feature>
<dbReference type="Proteomes" id="UP000257109">
    <property type="component" value="Unassembled WGS sequence"/>
</dbReference>
<dbReference type="SMART" id="SM00443">
    <property type="entry name" value="G_patch"/>
    <property type="match status" value="1"/>
</dbReference>
<keyword evidence="4" id="KW-1185">Reference proteome</keyword>
<dbReference type="SUPFAM" id="SSF50630">
    <property type="entry name" value="Acid proteases"/>
    <property type="match status" value="1"/>
</dbReference>